<proteinExistence type="predicted"/>
<organism evidence="2 3">
    <name type="scientific">Parvibium lacunae</name>
    <dbReference type="NCBI Taxonomy" id="1888893"/>
    <lineage>
        <taxon>Bacteria</taxon>
        <taxon>Pseudomonadati</taxon>
        <taxon>Pseudomonadota</taxon>
        <taxon>Betaproteobacteria</taxon>
        <taxon>Burkholderiales</taxon>
        <taxon>Alcaligenaceae</taxon>
        <taxon>Parvibium</taxon>
    </lineage>
</organism>
<dbReference type="Pfam" id="PF03480">
    <property type="entry name" value="DctP"/>
    <property type="match status" value="1"/>
</dbReference>
<dbReference type="RefSeq" id="WP_114403145.1">
    <property type="nucleotide sequence ID" value="NZ_QPGB01000004.1"/>
</dbReference>
<dbReference type="GO" id="GO:0055085">
    <property type="term" value="P:transmembrane transport"/>
    <property type="evidence" value="ECO:0007669"/>
    <property type="project" value="InterPro"/>
</dbReference>
<keyword evidence="3" id="KW-1185">Reference proteome</keyword>
<sequence>MLTALRHQIIEQRFVPLLVTLLVSAASSPLCWAQTQVAIASAYPADSFQTKNLQQFADEVNGQLGQSLKLTIHPNGQLAKPAEIYPQAKEGKIGGGEVIMSSLEKFAPIYGIDSIPFTVRGYDDAKRLWRYSRAAIDAQMQKDGLKLLYAVPWPPQNLYTTQKLDKVSDARGLKMRTYNPATEKIAEFIGAKSVLFQVVELEKAIAEEKLDLMITSSWTGVQTKAWSKLRYYYPVNAWIPKNVVFIRASTFNQLPKDSAEKLMRLAQAAEDRGWSLSQLQDKEFEDLLKQNKVTLVKDMPYLLDEFRRLGEKMSREWLRKSGQDGLDALMHYELDRFQKR</sequence>
<dbReference type="InterPro" id="IPR018389">
    <property type="entry name" value="DctP_fam"/>
</dbReference>
<evidence type="ECO:0000256" key="1">
    <source>
        <dbReference type="ARBA" id="ARBA00022729"/>
    </source>
</evidence>
<gene>
    <name evidence="2" type="ORF">DU000_09355</name>
</gene>
<keyword evidence="1" id="KW-0732">Signal</keyword>
<evidence type="ECO:0000313" key="2">
    <source>
        <dbReference type="EMBL" id="RCS57003.1"/>
    </source>
</evidence>
<dbReference type="AlphaFoldDB" id="A0A368L0B6"/>
<reference evidence="2 3" key="1">
    <citation type="journal article" date="2018" name="Int. J. Syst. Evol. Microbiol.">
        <title>Parvibium lacunae gen. nov., sp. nov., a new member of the family Alcaligenaceae isolated from a freshwater pond.</title>
        <authorList>
            <person name="Chen W.M."/>
            <person name="Xie P.B."/>
            <person name="Hsu M.Y."/>
            <person name="Sheu S.Y."/>
        </authorList>
    </citation>
    <scope>NUCLEOTIDE SEQUENCE [LARGE SCALE GENOMIC DNA]</scope>
    <source>
        <strain evidence="2 3">KMB9</strain>
    </source>
</reference>
<dbReference type="PANTHER" id="PTHR33376:SF4">
    <property type="entry name" value="SIALIC ACID-BINDING PERIPLASMIC PROTEIN SIAP"/>
    <property type="match status" value="1"/>
</dbReference>
<dbReference type="CDD" id="cd13602">
    <property type="entry name" value="PBP2_TRAP_BpDctp6_7"/>
    <property type="match status" value="1"/>
</dbReference>
<comment type="caution">
    <text evidence="2">The sequence shown here is derived from an EMBL/GenBank/DDBJ whole genome shotgun (WGS) entry which is preliminary data.</text>
</comment>
<dbReference type="OrthoDB" id="9783941at2"/>
<dbReference type="NCBIfam" id="NF037995">
    <property type="entry name" value="TRAP_S1"/>
    <property type="match status" value="1"/>
</dbReference>
<dbReference type="Gene3D" id="3.40.190.170">
    <property type="entry name" value="Bacterial extracellular solute-binding protein, family 7"/>
    <property type="match status" value="1"/>
</dbReference>
<evidence type="ECO:0000313" key="3">
    <source>
        <dbReference type="Proteomes" id="UP000252357"/>
    </source>
</evidence>
<dbReference type="InterPro" id="IPR038404">
    <property type="entry name" value="TRAP_DctP_sf"/>
</dbReference>
<dbReference type="Proteomes" id="UP000252357">
    <property type="component" value="Unassembled WGS sequence"/>
</dbReference>
<protein>
    <submittedName>
        <fullName evidence="2">C4-dicarboxylate ABC transporter</fullName>
    </submittedName>
</protein>
<name>A0A368L0B6_9BURK</name>
<accession>A0A368L0B6</accession>
<dbReference type="EMBL" id="QPGB01000004">
    <property type="protein sequence ID" value="RCS57003.1"/>
    <property type="molecule type" value="Genomic_DNA"/>
</dbReference>
<dbReference type="PANTHER" id="PTHR33376">
    <property type="match status" value="1"/>
</dbReference>